<keyword evidence="3" id="KW-1185">Reference proteome</keyword>
<feature type="region of interest" description="Disordered" evidence="1">
    <location>
        <begin position="1"/>
        <end position="28"/>
    </location>
</feature>
<evidence type="ECO:0000256" key="1">
    <source>
        <dbReference type="SAM" id="MobiDB-lite"/>
    </source>
</evidence>
<reference evidence="2" key="1">
    <citation type="journal article" date="2022" name="bioRxiv">
        <title>Sequencing and chromosome-scale assembly of the giantPleurodeles waltlgenome.</title>
        <authorList>
            <person name="Brown T."/>
            <person name="Elewa A."/>
            <person name="Iarovenko S."/>
            <person name="Subramanian E."/>
            <person name="Araus A.J."/>
            <person name="Petzold A."/>
            <person name="Susuki M."/>
            <person name="Suzuki K.-i.T."/>
            <person name="Hayashi T."/>
            <person name="Toyoda A."/>
            <person name="Oliveira C."/>
            <person name="Osipova E."/>
            <person name="Leigh N.D."/>
            <person name="Simon A."/>
            <person name="Yun M.H."/>
        </authorList>
    </citation>
    <scope>NUCLEOTIDE SEQUENCE</scope>
    <source>
        <strain evidence="2">20211129_DDA</strain>
        <tissue evidence="2">Liver</tissue>
    </source>
</reference>
<proteinExistence type="predicted"/>
<evidence type="ECO:0000313" key="3">
    <source>
        <dbReference type="Proteomes" id="UP001066276"/>
    </source>
</evidence>
<dbReference type="EMBL" id="JANPWB010000007">
    <property type="protein sequence ID" value="KAJ1169207.1"/>
    <property type="molecule type" value="Genomic_DNA"/>
</dbReference>
<dbReference type="AlphaFoldDB" id="A0AAV7SYC3"/>
<protein>
    <submittedName>
        <fullName evidence="2">Uncharacterized protein</fullName>
    </submittedName>
</protein>
<organism evidence="2 3">
    <name type="scientific">Pleurodeles waltl</name>
    <name type="common">Iberian ribbed newt</name>
    <dbReference type="NCBI Taxonomy" id="8319"/>
    <lineage>
        <taxon>Eukaryota</taxon>
        <taxon>Metazoa</taxon>
        <taxon>Chordata</taxon>
        <taxon>Craniata</taxon>
        <taxon>Vertebrata</taxon>
        <taxon>Euteleostomi</taxon>
        <taxon>Amphibia</taxon>
        <taxon>Batrachia</taxon>
        <taxon>Caudata</taxon>
        <taxon>Salamandroidea</taxon>
        <taxon>Salamandridae</taxon>
        <taxon>Pleurodelinae</taxon>
        <taxon>Pleurodeles</taxon>
    </lineage>
</organism>
<dbReference type="Proteomes" id="UP001066276">
    <property type="component" value="Chromosome 4_1"/>
</dbReference>
<accession>A0AAV7SYC3</accession>
<feature type="compositionally biased region" description="Polar residues" evidence="1">
    <location>
        <begin position="16"/>
        <end position="26"/>
    </location>
</feature>
<name>A0AAV7SYC3_PLEWA</name>
<comment type="caution">
    <text evidence="2">The sequence shown here is derived from an EMBL/GenBank/DDBJ whole genome shotgun (WGS) entry which is preliminary data.</text>
</comment>
<evidence type="ECO:0000313" key="2">
    <source>
        <dbReference type="EMBL" id="KAJ1169207.1"/>
    </source>
</evidence>
<gene>
    <name evidence="2" type="ORF">NDU88_001113</name>
</gene>
<sequence>MNGEDENESRTPKMCLQTTSEESNFDSPGEEMGAFLSCVQGETWISQVRDRIRCRYGYFLVFLEDTTYKPDSDWEKTWGDT</sequence>